<dbReference type="EMBL" id="JAFFZS010000007">
    <property type="protein sequence ID" value="MBN0044931.1"/>
    <property type="molecule type" value="Genomic_DNA"/>
</dbReference>
<dbReference type="Gene3D" id="3.30.460.10">
    <property type="entry name" value="Beta Polymerase, domain 2"/>
    <property type="match status" value="2"/>
</dbReference>
<feature type="region of interest" description="Adenylyl removase" evidence="7">
    <location>
        <begin position="1"/>
        <end position="481"/>
    </location>
</feature>
<protein>
    <recommendedName>
        <fullName evidence="7">Bifunctional glutamine synthetase adenylyltransferase/adenylyl-removing enzyme</fullName>
    </recommendedName>
    <alternativeName>
        <fullName evidence="7">ATP:glutamine synthetase adenylyltransferase</fullName>
    </alternativeName>
    <alternativeName>
        <fullName evidence="7">ATase</fullName>
    </alternativeName>
    <domain>
        <recommendedName>
            <fullName evidence="7">Glutamine synthetase adenylyl-L-tyrosine phosphorylase</fullName>
            <ecNumber evidence="7">2.7.7.89</ecNumber>
        </recommendedName>
        <alternativeName>
            <fullName evidence="7">Adenylyl removase</fullName>
            <shortName evidence="7">AR</shortName>
            <shortName evidence="7">AT-N</shortName>
        </alternativeName>
    </domain>
    <domain>
        <recommendedName>
            <fullName evidence="7">Glutamine synthetase adenylyl transferase</fullName>
            <ecNumber evidence="7">2.7.7.42</ecNumber>
        </recommendedName>
        <alternativeName>
            <fullName evidence="7">Adenylyl transferase</fullName>
            <shortName evidence="7">AT</shortName>
            <shortName evidence="7">AT-C</shortName>
        </alternativeName>
    </domain>
</protein>
<keyword evidence="3 7" id="KW-0547">Nucleotide-binding</keyword>
<evidence type="ECO:0000313" key="10">
    <source>
        <dbReference type="EMBL" id="MBN0044931.1"/>
    </source>
</evidence>
<evidence type="ECO:0000256" key="7">
    <source>
        <dbReference type="HAMAP-Rule" id="MF_00802"/>
    </source>
</evidence>
<comment type="similarity">
    <text evidence="7">Belongs to the GlnE family.</text>
</comment>
<sequence length="1001" mass="108600">MTAPGRRSSTFTRLLRHGFTDPSAAERLLDSVELALVRDDPVLLEALGATADPDLALHGLVRLLEAQPDLTARRELLDTVIAAKPLRDRLLGVLGASAALADHLARHPQDWQALVTYEPYDLHPGVEEFERGLAGAGDPVGLRIAYRRCLLSVAARDVCGTTDVAQTAAELADLATATLRAALALARAGAPEDAALCRLAVIAMGKCGGHELNYVSDVDVVFVAEAIEGADELKALQGATRLASHMMRICSETTVEGSIWPVDANLRPEGRNGPLVRTLSSHLAYYQRWAKTWEFQALLKARPVAGDLELGEEYVAAVEPLVWKAAERENFVSDVQKMRRRVVENIPASEVERELKLGPGGLRDVEFAVQLLQLVHGRADASLRSGTTLDALQALAAGGYVGRADAVQLDDAYRFLRSMEHRIQLHRLRRTHLVPESDADRRRVGRSLGLRTDPVKELTREWKRHTSAVRRLHEKIFYRPLLDAVAQLPSGEVRLSAAAARERLVALGYGDPAAALRHLEALASGVTRKAAIQRTLLPVLLGWFADSADPDAGLLNFRKVSDALGKTPWYLRLLRDEGAAAENLARVLSAGRLAPDLLMRAPEAVALLGDGDGGGLEPRSRDHLEQEILAAVGRADDAAQGVTAARGVRRRELFRTAAADIVGSYGTETQPAEADQGALVHRVGGAVSDLTAATLAGTLRAVVRGGWGDTLPTRFAVIAMGRFGGHELGYGSDADVLFVHEPRDGVDEREAGDAANKVVAEMRRLLQIPSSDPPLLIDAGLRPEGKSGPLVRTLKSYEAYYRRWSLVWESHALLRAEPVAGDEDLGRRFVELIDPLRYRPGGLGEDAVREIRRLKARMESERLPRGADPKLHTKLGPGGLSDVEWTVQLLQLRHAADVPGLRTTRTREALAAARAAGLIGAEDAVTLDEAWVLATRVRNAVMLVRGRAGDTFPTDGRELAAVGRCLGHGPGHAGDMLDAYRRTARRARIVVETLFYGAEDR</sequence>
<dbReference type="InterPro" id="IPR005190">
    <property type="entry name" value="GlnE_rpt_dom"/>
</dbReference>
<keyword evidence="11" id="KW-1185">Reference proteome</keyword>
<dbReference type="CDD" id="cd05401">
    <property type="entry name" value="NT_GlnE_GlnD_like"/>
    <property type="match status" value="2"/>
</dbReference>
<dbReference type="InterPro" id="IPR043519">
    <property type="entry name" value="NT_sf"/>
</dbReference>
<comment type="catalytic activity">
    <reaction evidence="7">
        <text>[glutamine synthetase]-L-tyrosine + ATP = [glutamine synthetase]-O(4)-(5'-adenylyl)-L-tyrosine + diphosphate</text>
        <dbReference type="Rhea" id="RHEA:18589"/>
        <dbReference type="Rhea" id="RHEA-COMP:10660"/>
        <dbReference type="Rhea" id="RHEA-COMP:10661"/>
        <dbReference type="ChEBI" id="CHEBI:30616"/>
        <dbReference type="ChEBI" id="CHEBI:33019"/>
        <dbReference type="ChEBI" id="CHEBI:46858"/>
        <dbReference type="ChEBI" id="CHEBI:83624"/>
        <dbReference type="EC" id="2.7.7.42"/>
    </reaction>
</comment>
<evidence type="ECO:0000256" key="1">
    <source>
        <dbReference type="ARBA" id="ARBA00022679"/>
    </source>
</evidence>
<gene>
    <name evidence="7" type="primary">glnE</name>
    <name evidence="10" type="ORF">JS756_12585</name>
</gene>
<evidence type="ECO:0000256" key="4">
    <source>
        <dbReference type="ARBA" id="ARBA00022840"/>
    </source>
</evidence>
<dbReference type="HAMAP" id="MF_00802">
    <property type="entry name" value="GlnE"/>
    <property type="match status" value="1"/>
</dbReference>
<evidence type="ECO:0000256" key="5">
    <source>
        <dbReference type="ARBA" id="ARBA00022842"/>
    </source>
</evidence>
<keyword evidence="6 7" id="KW-0511">Multifunctional enzyme</keyword>
<dbReference type="SUPFAM" id="SSF81593">
    <property type="entry name" value="Nucleotidyltransferase substrate binding subunit/domain"/>
    <property type="match status" value="2"/>
</dbReference>
<dbReference type="PANTHER" id="PTHR30621:SF0">
    <property type="entry name" value="BIFUNCTIONAL GLUTAMINE SYNTHETASE ADENYLYLTRANSFERASE_ADENYLYL-REMOVING ENZYME"/>
    <property type="match status" value="1"/>
</dbReference>
<dbReference type="RefSeq" id="WP_205383129.1">
    <property type="nucleotide sequence ID" value="NZ_JAFFZS010000007.1"/>
</dbReference>
<evidence type="ECO:0000256" key="6">
    <source>
        <dbReference type="ARBA" id="ARBA00023268"/>
    </source>
</evidence>
<dbReference type="InterPro" id="IPR023057">
    <property type="entry name" value="GlnE"/>
</dbReference>
<dbReference type="Gene3D" id="1.20.120.330">
    <property type="entry name" value="Nucleotidyltransferases domain 2"/>
    <property type="match status" value="2"/>
</dbReference>
<keyword evidence="2 7" id="KW-0548">Nucleotidyltransferase</keyword>
<feature type="domain" description="Glutamate-ammonia ligase adenylyltransferase repeated" evidence="8">
    <location>
        <begin position="89"/>
        <end position="313"/>
    </location>
</feature>
<evidence type="ECO:0000259" key="8">
    <source>
        <dbReference type="Pfam" id="PF03710"/>
    </source>
</evidence>
<dbReference type="EC" id="2.7.7.42" evidence="7"/>
<comment type="caution">
    <text evidence="10">The sequence shown here is derived from an EMBL/GenBank/DDBJ whole genome shotgun (WGS) entry which is preliminary data.</text>
</comment>
<keyword evidence="5 7" id="KW-0460">Magnesium</keyword>
<accession>A0ABS2VPD5</accession>
<evidence type="ECO:0000256" key="2">
    <source>
        <dbReference type="ARBA" id="ARBA00022695"/>
    </source>
</evidence>
<evidence type="ECO:0000256" key="3">
    <source>
        <dbReference type="ARBA" id="ARBA00022741"/>
    </source>
</evidence>
<feature type="domain" description="PII-uridylyltransferase/Glutamine-synthetase adenylyltransferase" evidence="9">
    <location>
        <begin position="870"/>
        <end position="995"/>
    </location>
</feature>
<dbReference type="GO" id="GO:0008882">
    <property type="term" value="F:[glutamate-ammonia-ligase] adenylyltransferase activity"/>
    <property type="evidence" value="ECO:0007669"/>
    <property type="project" value="UniProtKB-EC"/>
</dbReference>
<dbReference type="InterPro" id="IPR013546">
    <property type="entry name" value="PII_UdlTrfase/GS_AdlTrfase"/>
</dbReference>
<dbReference type="Pfam" id="PF08335">
    <property type="entry name" value="GlnD_UR_UTase"/>
    <property type="match status" value="2"/>
</dbReference>
<feature type="domain" description="PII-uridylyltransferase/Glutamine-synthetase adenylyltransferase" evidence="9">
    <location>
        <begin position="339"/>
        <end position="477"/>
    </location>
</feature>
<dbReference type="GO" id="GO:0047388">
    <property type="term" value="F:[glutamine synthetase]-adenylyl-L-tyrosine phosphorylase activity"/>
    <property type="evidence" value="ECO:0007669"/>
    <property type="project" value="UniProtKB-EC"/>
</dbReference>
<comment type="function">
    <text evidence="7">Involved in the regulation of glutamine synthetase GlnA, a key enzyme in the process to assimilate ammonia. When cellular nitrogen levels are high, the C-terminal adenylyl transferase (AT) inactivates GlnA by covalent transfer of an adenylyl group from ATP to specific tyrosine residue of GlnA, thus reducing its activity. Conversely, when nitrogen levels are low, the N-terminal adenylyl removase (AR) activates GlnA by removing the adenylyl group by phosphorolysis, increasing its activity. The regulatory region of GlnE binds the signal transduction protein PII (GlnB) which indicates the nitrogen status of the cell.</text>
</comment>
<name>A0ABS2VPD5_STRAS</name>
<dbReference type="PANTHER" id="PTHR30621">
    <property type="entry name" value="GLUTAMINE SYNTHETASE ADENYLYLTRANSFERASE"/>
    <property type="match status" value="1"/>
</dbReference>
<comment type="catalytic activity">
    <reaction evidence="7">
        <text>[glutamine synthetase]-O(4)-(5'-adenylyl)-L-tyrosine + phosphate = [glutamine synthetase]-L-tyrosine + ADP</text>
        <dbReference type="Rhea" id="RHEA:43716"/>
        <dbReference type="Rhea" id="RHEA-COMP:10660"/>
        <dbReference type="Rhea" id="RHEA-COMP:10661"/>
        <dbReference type="ChEBI" id="CHEBI:43474"/>
        <dbReference type="ChEBI" id="CHEBI:46858"/>
        <dbReference type="ChEBI" id="CHEBI:83624"/>
        <dbReference type="ChEBI" id="CHEBI:456216"/>
        <dbReference type="EC" id="2.7.7.89"/>
    </reaction>
</comment>
<dbReference type="NCBIfam" id="NF010707">
    <property type="entry name" value="PRK14109.1"/>
    <property type="match status" value="1"/>
</dbReference>
<feature type="domain" description="Glutamate-ammonia ligase adenylyltransferase repeated" evidence="8">
    <location>
        <begin position="582"/>
        <end position="830"/>
    </location>
</feature>
<organism evidence="10 11">
    <name type="scientific">Streptomyces actuosus</name>
    <dbReference type="NCBI Taxonomy" id="1885"/>
    <lineage>
        <taxon>Bacteria</taxon>
        <taxon>Bacillati</taxon>
        <taxon>Actinomycetota</taxon>
        <taxon>Actinomycetes</taxon>
        <taxon>Kitasatosporales</taxon>
        <taxon>Streptomycetaceae</taxon>
        <taxon>Streptomyces</taxon>
    </lineage>
</organism>
<dbReference type="EC" id="2.7.7.89" evidence="7"/>
<keyword evidence="1 7" id="KW-0808">Transferase</keyword>
<evidence type="ECO:0000259" key="9">
    <source>
        <dbReference type="Pfam" id="PF08335"/>
    </source>
</evidence>
<dbReference type="Pfam" id="PF03710">
    <property type="entry name" value="GlnE"/>
    <property type="match status" value="2"/>
</dbReference>
<reference evidence="10 11" key="1">
    <citation type="submission" date="2021-02" db="EMBL/GenBank/DDBJ databases">
        <title>Whole genome sequencing of Streptomyces actuosus VRA1.</title>
        <authorList>
            <person name="Sen G."/>
            <person name="Sen A."/>
        </authorList>
    </citation>
    <scope>NUCLEOTIDE SEQUENCE [LARGE SCALE GENOMIC DNA]</scope>
    <source>
        <strain evidence="10 11">VRA1</strain>
    </source>
</reference>
<evidence type="ECO:0000313" key="11">
    <source>
        <dbReference type="Proteomes" id="UP000788262"/>
    </source>
</evidence>
<proteinExistence type="inferred from homology"/>
<keyword evidence="4 7" id="KW-0067">ATP-binding</keyword>
<feature type="region of interest" description="Adenylyl transferase" evidence="7">
    <location>
        <begin position="489"/>
        <end position="1001"/>
    </location>
</feature>
<dbReference type="Proteomes" id="UP000788262">
    <property type="component" value="Unassembled WGS sequence"/>
</dbReference>
<comment type="cofactor">
    <cofactor evidence="7">
        <name>Mg(2+)</name>
        <dbReference type="ChEBI" id="CHEBI:18420"/>
    </cofactor>
</comment>
<dbReference type="SUPFAM" id="SSF81301">
    <property type="entry name" value="Nucleotidyltransferase"/>
    <property type="match status" value="2"/>
</dbReference>